<accession>A0ABQ9X1H2</accession>
<keyword evidence="2" id="KW-1185">Reference proteome</keyword>
<reference evidence="1 2" key="1">
    <citation type="journal article" date="2022" name="bioRxiv">
        <title>Genomics of Preaxostyla Flagellates Illuminates Evolutionary Transitions and the Path Towards Mitochondrial Loss.</title>
        <authorList>
            <person name="Novak L.V.F."/>
            <person name="Treitli S.C."/>
            <person name="Pyrih J."/>
            <person name="Halakuc P."/>
            <person name="Pipaliya S.V."/>
            <person name="Vacek V."/>
            <person name="Brzon O."/>
            <person name="Soukal P."/>
            <person name="Eme L."/>
            <person name="Dacks J.B."/>
            <person name="Karnkowska A."/>
            <person name="Elias M."/>
            <person name="Hampl V."/>
        </authorList>
    </citation>
    <scope>NUCLEOTIDE SEQUENCE [LARGE SCALE GENOMIC DNA]</scope>
    <source>
        <strain evidence="1">NAU3</strain>
        <tissue evidence="1">Gut</tissue>
    </source>
</reference>
<comment type="caution">
    <text evidence="1">The sequence shown here is derived from an EMBL/GenBank/DDBJ whole genome shotgun (WGS) entry which is preliminary data.</text>
</comment>
<dbReference type="InterPro" id="IPR027267">
    <property type="entry name" value="AH/BAR_dom_sf"/>
</dbReference>
<evidence type="ECO:0000313" key="2">
    <source>
        <dbReference type="Proteomes" id="UP001281761"/>
    </source>
</evidence>
<dbReference type="SUPFAM" id="SSF103657">
    <property type="entry name" value="BAR/IMD domain-like"/>
    <property type="match status" value="1"/>
</dbReference>
<evidence type="ECO:0000313" key="1">
    <source>
        <dbReference type="EMBL" id="KAK2945438.1"/>
    </source>
</evidence>
<sequence>MTDSREAILTRMENQAKQLQMVKKHVDEFANTFRQQASKIHPLTEVLDTYSESESGPLKNVVQTTSRVYSEMGQVNESLVLAYQESMKPLLSYSNRIKDTETAFDKQKKASLDFTKKEQAFQSAFSADPNADKTKRAQEQQIQSLQSKKLATDIARMKVTTFEKDRFLDLQRVVTELTNAQMQLFCHGIETCTAIQKQLEEIDEVEQLESIQGLLMGLYT</sequence>
<protein>
    <recommendedName>
        <fullName evidence="3">BAR domain-containing protein</fullName>
    </recommendedName>
</protein>
<gene>
    <name evidence="1" type="ORF">BLNAU_19655</name>
</gene>
<organism evidence="1 2">
    <name type="scientific">Blattamonas nauphoetae</name>
    <dbReference type="NCBI Taxonomy" id="2049346"/>
    <lineage>
        <taxon>Eukaryota</taxon>
        <taxon>Metamonada</taxon>
        <taxon>Preaxostyla</taxon>
        <taxon>Oxymonadida</taxon>
        <taxon>Blattamonas</taxon>
    </lineage>
</organism>
<dbReference type="Proteomes" id="UP001281761">
    <property type="component" value="Unassembled WGS sequence"/>
</dbReference>
<proteinExistence type="predicted"/>
<dbReference type="Gene3D" id="1.20.1270.60">
    <property type="entry name" value="Arfaptin homology (AH) domain/BAR domain"/>
    <property type="match status" value="1"/>
</dbReference>
<evidence type="ECO:0008006" key="3">
    <source>
        <dbReference type="Google" id="ProtNLM"/>
    </source>
</evidence>
<name>A0ABQ9X1H2_9EUKA</name>
<dbReference type="EMBL" id="JARBJD010000261">
    <property type="protein sequence ID" value="KAK2945438.1"/>
    <property type="molecule type" value="Genomic_DNA"/>
</dbReference>